<feature type="compositionally biased region" description="Low complexity" evidence="1">
    <location>
        <begin position="1458"/>
        <end position="1472"/>
    </location>
</feature>
<dbReference type="SMART" id="SM00091">
    <property type="entry name" value="PAS"/>
    <property type="match status" value="1"/>
</dbReference>
<sequence length="1546" mass="163455">MSALATGVTKKRKKSETKPQAQINKCNNEKRRREQENIYIEELAELISANIADMSSLSVKPDKCAILQEAVNQIRSIKRAEAAAQAAQGGGANAVAMVTAQSGGGAAQPVAQQPAVAADPVQQGEVSSSRPTILSNEVYGPLLLEALEGFLFVVNSEGKVEHVTENVSTYIKFTREDVLGKSIYNFIHHGDHAKFHTNLLPMAIEWGGGGSGGTGSGDQQPPSGTRSRSIDIRLLVKPTEDTDETLEEKQQRVSFYELMHISSTQLKDNLSVSEEDGSDSGPCLLCVASRISHRDKISCSIEQFTTKLDTGGKVICVDTSGVSESVAQTIKKELKNRQLRELVLQQDLQKLNAHLRETVSTGQSTSALYRLQIGTDKYVQVQTKSKFFKTVPHATNDSDFIMATHSIISDNDSGVGPTDPGGGGGGTNTCTTPTPISAGGSVGGPLMTSVVNGTAGPAATAAPPPRTNSNGPPPDSSALLQFTLDSEFNLDFNFPTSSSWDLDGGWQTETATAPASVSRPSSRTNTPTTPTRQQGGGASGDPYASGQSQVQSSPFGGHQPLPSPVTNPATPASASSNHYPGSGGGFPFSPLTEQPFPPAEEQKDSKVGVLEEAAVMAAAVSSESTRLRNLLLKPSEDKNRDRILKELLKEEDDGMKNAGPRGLLGRAMVGGACETPKAVASGTGNNMLRQLLNEKSDEDDAESRAGGVKKKSELLQQLLKSERDAGGGDDDKREGGANGHGGGGGQCQDDTLLRSLGFPPSPGRKRQGEDKDDAGPAGKRHSDGSQVSSSGTGNSLQERNKLLATLLAKQPTNHQPIPPIPASVISATPQEKLPRITDPNKSIQMAMSQPQGATLNNRMGGMNRMGPGRPPQHSQQQQQQNYLNSVLAAAANRQLSQHQQCYSSPATSTTDGSATGWDSSGLGSPSVSASSAVAPSVLTANQAADPLLSEILEQVIDIVPDDLMHLLDGATGTTGISSDGQQLSLSETAAINMIQRSLMQCESVMVKTGQGGGGMATPPAYSTALGQQQGVFPPPPNYSQAKFQRMQMRTAAATGQPYPANITNQLLLQQQQRKQLLQQQQEHKRRLLLQQKQQQLLIPSNAAAAGEIGTMQNIDSLMNTTVAPNVSLQRSSSVPDQQLSPGYGTQRQQAQQQQQPYSPHSQLASPLGGAQFSGGGQSGAGAVVSQANAVAAAAAAAARLSPQAQFTAQLSPRGAYPQAATAVSWQQQQQRQQNPMLSAQLTRPPQQSQQQQQRALNSPYQADQFPPPASPTSAFGGQYLRLQRTNSAPTATTQLPGALGSPSGRCGGSYSSSPSSTPSSSSSREHPQQQQQQQQHQQHLPHHQPHPPHYPAPPPLASHPHPHNMYPHHPGEPPHNQYCHQQYHEQAAMAAAYNGGHHPAAPRPLHQGIPTSVSSAVQSQQQQAAAAVAAAAAAAAAAAGGPTSEFVRQELRAVVGARTQQQQQQQPTVRPQQQPPQQQPTVGDLESLGITFEMGGSDSPKLWGTMGSDMSSMSPPQHQAATSRTTMEEARQGDQKSSLLQKLLSE</sequence>
<feature type="compositionally biased region" description="Low complexity" evidence="1">
    <location>
        <begin position="1146"/>
        <end position="1155"/>
    </location>
</feature>
<feature type="domain" description="PAS" evidence="2">
    <location>
        <begin position="143"/>
        <end position="207"/>
    </location>
</feature>
<organism evidence="4 5">
    <name type="scientific">Acanthoscelides obtectus</name>
    <name type="common">Bean weevil</name>
    <name type="synonym">Bruchus obtectus</name>
    <dbReference type="NCBI Taxonomy" id="200917"/>
    <lineage>
        <taxon>Eukaryota</taxon>
        <taxon>Metazoa</taxon>
        <taxon>Ecdysozoa</taxon>
        <taxon>Arthropoda</taxon>
        <taxon>Hexapoda</taxon>
        <taxon>Insecta</taxon>
        <taxon>Pterygota</taxon>
        <taxon>Neoptera</taxon>
        <taxon>Endopterygota</taxon>
        <taxon>Coleoptera</taxon>
        <taxon>Polyphaga</taxon>
        <taxon>Cucujiformia</taxon>
        <taxon>Chrysomeloidea</taxon>
        <taxon>Chrysomelidae</taxon>
        <taxon>Bruchinae</taxon>
        <taxon>Bruchini</taxon>
        <taxon>Acanthoscelides</taxon>
    </lineage>
</organism>
<feature type="compositionally biased region" description="Gly residues" evidence="1">
    <location>
        <begin position="736"/>
        <end position="746"/>
    </location>
</feature>
<feature type="compositionally biased region" description="Polar residues" evidence="1">
    <location>
        <begin position="218"/>
        <end position="227"/>
    </location>
</feature>
<dbReference type="InterPro" id="IPR011598">
    <property type="entry name" value="bHLH_dom"/>
</dbReference>
<feature type="compositionally biased region" description="Low complexity" evidence="1">
    <location>
        <begin position="1309"/>
        <end position="1338"/>
    </location>
</feature>
<dbReference type="GO" id="GO:0005634">
    <property type="term" value="C:nucleus"/>
    <property type="evidence" value="ECO:0007669"/>
    <property type="project" value="InterPro"/>
</dbReference>
<feature type="compositionally biased region" description="Polar residues" evidence="1">
    <location>
        <begin position="564"/>
        <end position="579"/>
    </location>
</feature>
<name>A0A9P0KFE2_ACAOB</name>
<feature type="compositionally biased region" description="Basic and acidic residues" evidence="1">
    <location>
        <begin position="722"/>
        <end position="735"/>
    </location>
</feature>
<dbReference type="InterPro" id="IPR013767">
    <property type="entry name" value="PAS_fold"/>
</dbReference>
<feature type="region of interest" description="Disordered" evidence="1">
    <location>
        <begin position="1127"/>
        <end position="1180"/>
    </location>
</feature>
<feature type="region of interest" description="Disordered" evidence="1">
    <location>
        <begin position="695"/>
        <end position="714"/>
    </location>
</feature>
<feature type="region of interest" description="Disordered" evidence="1">
    <location>
        <begin position="1226"/>
        <end position="1275"/>
    </location>
</feature>
<dbReference type="GO" id="GO:0016922">
    <property type="term" value="F:nuclear receptor binding"/>
    <property type="evidence" value="ECO:0007669"/>
    <property type="project" value="TreeGrafter"/>
</dbReference>
<dbReference type="InterPro" id="IPR035965">
    <property type="entry name" value="PAS-like_dom_sf"/>
</dbReference>
<feature type="region of interest" description="Disordered" evidence="1">
    <location>
        <begin position="1290"/>
        <end position="1378"/>
    </location>
</feature>
<feature type="region of interest" description="Disordered" evidence="1">
    <location>
        <begin position="722"/>
        <end position="795"/>
    </location>
</feature>
<evidence type="ECO:0008006" key="6">
    <source>
        <dbReference type="Google" id="ProtNLM"/>
    </source>
</evidence>
<feature type="compositionally biased region" description="Polar residues" evidence="1">
    <location>
        <begin position="784"/>
        <end position="795"/>
    </location>
</feature>
<dbReference type="InterPro" id="IPR056193">
    <property type="entry name" value="bHLH_NCOA1-3"/>
</dbReference>
<dbReference type="Pfam" id="PF14598">
    <property type="entry name" value="PAS_11"/>
    <property type="match status" value="1"/>
</dbReference>
<dbReference type="InterPro" id="IPR036638">
    <property type="entry name" value="HLH_DNA-bd_sf"/>
</dbReference>
<feature type="compositionally biased region" description="Polar residues" evidence="1">
    <location>
        <begin position="1508"/>
        <end position="1525"/>
    </location>
</feature>
<dbReference type="CDD" id="cd11439">
    <property type="entry name" value="bHLH-PAS_SRC"/>
    <property type="match status" value="1"/>
</dbReference>
<evidence type="ECO:0000313" key="5">
    <source>
        <dbReference type="Proteomes" id="UP001152888"/>
    </source>
</evidence>
<dbReference type="PROSITE" id="PS50888">
    <property type="entry name" value="BHLH"/>
    <property type="match status" value="1"/>
</dbReference>
<keyword evidence="5" id="KW-1185">Reference proteome</keyword>
<feature type="compositionally biased region" description="Polar residues" evidence="1">
    <location>
        <begin position="545"/>
        <end position="554"/>
    </location>
</feature>
<dbReference type="Gene3D" id="3.30.450.20">
    <property type="entry name" value="PAS domain"/>
    <property type="match status" value="2"/>
</dbReference>
<feature type="region of interest" description="Disordered" evidence="1">
    <location>
        <begin position="861"/>
        <end position="881"/>
    </location>
</feature>
<dbReference type="InterPro" id="IPR017426">
    <property type="entry name" value="Nuclear_rcpt_coactivator"/>
</dbReference>
<dbReference type="Pfam" id="PF00989">
    <property type="entry name" value="PAS"/>
    <property type="match status" value="1"/>
</dbReference>
<dbReference type="Gene3D" id="4.10.280.10">
    <property type="entry name" value="Helix-loop-helix DNA-binding domain"/>
    <property type="match status" value="1"/>
</dbReference>
<feature type="compositionally biased region" description="Polar residues" evidence="1">
    <location>
        <begin position="1234"/>
        <end position="1245"/>
    </location>
</feature>
<feature type="compositionally biased region" description="Low complexity" evidence="1">
    <location>
        <begin position="919"/>
        <end position="929"/>
    </location>
</feature>
<proteinExistence type="predicted"/>
<dbReference type="PROSITE" id="PS50112">
    <property type="entry name" value="PAS"/>
    <property type="match status" value="1"/>
</dbReference>
<dbReference type="InterPro" id="IPR000014">
    <property type="entry name" value="PAS"/>
</dbReference>
<feature type="region of interest" description="Disordered" evidence="1">
    <location>
        <begin position="1"/>
        <end position="29"/>
    </location>
</feature>
<dbReference type="SUPFAM" id="SSF55785">
    <property type="entry name" value="PYP-like sensor domain (PAS domain)"/>
    <property type="match status" value="2"/>
</dbReference>
<dbReference type="Pfam" id="PF23172">
    <property type="entry name" value="bHLH_NCOA"/>
    <property type="match status" value="1"/>
</dbReference>
<feature type="compositionally biased region" description="Pro residues" evidence="1">
    <location>
        <begin position="462"/>
        <end position="475"/>
    </location>
</feature>
<dbReference type="GO" id="GO:0032870">
    <property type="term" value="P:cellular response to hormone stimulus"/>
    <property type="evidence" value="ECO:0007669"/>
    <property type="project" value="TreeGrafter"/>
</dbReference>
<evidence type="ECO:0000259" key="3">
    <source>
        <dbReference type="PROSITE" id="PS50888"/>
    </source>
</evidence>
<gene>
    <name evidence="4" type="ORF">ACAOBT_LOCUS9531</name>
</gene>
<evidence type="ECO:0000313" key="4">
    <source>
        <dbReference type="EMBL" id="CAH1971643.1"/>
    </source>
</evidence>
<dbReference type="CDD" id="cd00130">
    <property type="entry name" value="PAS"/>
    <property type="match status" value="1"/>
</dbReference>
<comment type="caution">
    <text evidence="4">The sequence shown here is derived from an EMBL/GenBank/DDBJ whole genome shotgun (WGS) entry which is preliminary data.</text>
</comment>
<dbReference type="PANTHER" id="PTHR10684:SF4">
    <property type="entry name" value="TAIMAN, ISOFORM G"/>
    <property type="match status" value="1"/>
</dbReference>
<feature type="compositionally biased region" description="Polar residues" evidence="1">
    <location>
        <begin position="899"/>
        <end position="918"/>
    </location>
</feature>
<feature type="compositionally biased region" description="Polar residues" evidence="1">
    <location>
        <begin position="1127"/>
        <end position="1145"/>
    </location>
</feature>
<protein>
    <recommendedName>
        <fullName evidence="6">Nuclear receptor coactivator 2</fullName>
    </recommendedName>
</protein>
<feature type="domain" description="BHLH" evidence="3">
    <location>
        <begin position="20"/>
        <end position="77"/>
    </location>
</feature>
<dbReference type="Proteomes" id="UP001152888">
    <property type="component" value="Unassembled WGS sequence"/>
</dbReference>
<dbReference type="GO" id="GO:0003713">
    <property type="term" value="F:transcription coactivator activity"/>
    <property type="evidence" value="ECO:0007669"/>
    <property type="project" value="InterPro"/>
</dbReference>
<accession>A0A9P0KFE2</accession>
<dbReference type="SMART" id="SM00353">
    <property type="entry name" value="HLH"/>
    <property type="match status" value="1"/>
</dbReference>
<feature type="region of interest" description="Disordered" evidence="1">
    <location>
        <begin position="511"/>
        <end position="605"/>
    </location>
</feature>
<feature type="compositionally biased region" description="Pro residues" evidence="1">
    <location>
        <begin position="1347"/>
        <end position="1357"/>
    </location>
</feature>
<feature type="region of interest" description="Disordered" evidence="1">
    <location>
        <begin position="1394"/>
        <end position="1416"/>
    </location>
</feature>
<dbReference type="SUPFAM" id="SSF47459">
    <property type="entry name" value="HLH, helix-loop-helix DNA-binding domain"/>
    <property type="match status" value="1"/>
</dbReference>
<reference evidence="4" key="1">
    <citation type="submission" date="2022-03" db="EMBL/GenBank/DDBJ databases">
        <authorList>
            <person name="Sayadi A."/>
        </authorList>
    </citation>
    <scope>NUCLEOTIDE SEQUENCE</scope>
</reference>
<evidence type="ECO:0000256" key="1">
    <source>
        <dbReference type="SAM" id="MobiDB-lite"/>
    </source>
</evidence>
<dbReference type="EMBL" id="CAKOFQ010006787">
    <property type="protein sequence ID" value="CAH1971643.1"/>
    <property type="molecule type" value="Genomic_DNA"/>
</dbReference>
<feature type="region of interest" description="Disordered" evidence="1">
    <location>
        <begin position="899"/>
        <end position="929"/>
    </location>
</feature>
<dbReference type="GO" id="GO:0045944">
    <property type="term" value="P:positive regulation of transcription by RNA polymerase II"/>
    <property type="evidence" value="ECO:0007669"/>
    <property type="project" value="TreeGrafter"/>
</dbReference>
<feature type="compositionally biased region" description="Low complexity" evidence="1">
    <location>
        <begin position="518"/>
        <end position="532"/>
    </location>
</feature>
<evidence type="ECO:0000259" key="2">
    <source>
        <dbReference type="PROSITE" id="PS50112"/>
    </source>
</evidence>
<dbReference type="GO" id="GO:0046983">
    <property type="term" value="F:protein dimerization activity"/>
    <property type="evidence" value="ECO:0007669"/>
    <property type="project" value="InterPro"/>
</dbReference>
<feature type="region of interest" description="Disordered" evidence="1">
    <location>
        <begin position="409"/>
        <end position="479"/>
    </location>
</feature>
<feature type="compositionally biased region" description="Low complexity" evidence="1">
    <location>
        <begin position="1535"/>
        <end position="1546"/>
    </location>
</feature>
<feature type="region of interest" description="Disordered" evidence="1">
    <location>
        <begin position="1457"/>
        <end position="1546"/>
    </location>
</feature>
<dbReference type="PANTHER" id="PTHR10684">
    <property type="entry name" value="NUCLEAR RECEPTOR COACTIVATOR"/>
    <property type="match status" value="1"/>
</dbReference>
<dbReference type="OrthoDB" id="10035882at2759"/>
<feature type="region of interest" description="Disordered" evidence="1">
    <location>
        <begin position="208"/>
        <end position="231"/>
    </location>
</feature>